<dbReference type="Gene3D" id="3.40.630.30">
    <property type="match status" value="1"/>
</dbReference>
<dbReference type="InterPro" id="IPR016181">
    <property type="entry name" value="Acyl_CoA_acyltransferase"/>
</dbReference>
<dbReference type="EC" id="2.3.1.-" evidence="2"/>
<accession>A0A9D2JX02</accession>
<dbReference type="PANTHER" id="PTHR13355">
    <property type="entry name" value="GLUCOSAMINE 6-PHOSPHATE N-ACETYLTRANSFERASE"/>
    <property type="match status" value="1"/>
</dbReference>
<reference evidence="2" key="1">
    <citation type="journal article" date="2021" name="PeerJ">
        <title>Extensive microbial diversity within the chicken gut microbiome revealed by metagenomics and culture.</title>
        <authorList>
            <person name="Gilroy R."/>
            <person name="Ravi A."/>
            <person name="Getino M."/>
            <person name="Pursley I."/>
            <person name="Horton D.L."/>
            <person name="Alikhan N.F."/>
            <person name="Baker D."/>
            <person name="Gharbi K."/>
            <person name="Hall N."/>
            <person name="Watson M."/>
            <person name="Adriaenssens E.M."/>
            <person name="Foster-Nyarko E."/>
            <person name="Jarju S."/>
            <person name="Secka A."/>
            <person name="Antonio M."/>
            <person name="Oren A."/>
            <person name="Chaudhuri R.R."/>
            <person name="La Ragione R."/>
            <person name="Hildebrand F."/>
            <person name="Pallen M.J."/>
        </authorList>
    </citation>
    <scope>NUCLEOTIDE SEQUENCE</scope>
    <source>
        <strain evidence="2">CHK169-4300</strain>
    </source>
</reference>
<feature type="domain" description="N-acetyltransferase" evidence="1">
    <location>
        <begin position="13"/>
        <end position="150"/>
    </location>
</feature>
<protein>
    <submittedName>
        <fullName evidence="2">GNAT family N-acetyltransferase</fullName>
        <ecNumber evidence="2">2.3.1.-</ecNumber>
    </submittedName>
</protein>
<dbReference type="EMBL" id="DXAZ01000042">
    <property type="protein sequence ID" value="HIZ70745.1"/>
    <property type="molecule type" value="Genomic_DNA"/>
</dbReference>
<dbReference type="PROSITE" id="PS51186">
    <property type="entry name" value="GNAT"/>
    <property type="match status" value="1"/>
</dbReference>
<keyword evidence="2" id="KW-0012">Acyltransferase</keyword>
<evidence type="ECO:0000313" key="3">
    <source>
        <dbReference type="Proteomes" id="UP000824106"/>
    </source>
</evidence>
<dbReference type="AlphaFoldDB" id="A0A9D2JX02"/>
<evidence type="ECO:0000313" key="2">
    <source>
        <dbReference type="EMBL" id="HIZ70745.1"/>
    </source>
</evidence>
<comment type="caution">
    <text evidence="2">The sequence shown here is derived from an EMBL/GenBank/DDBJ whole genome shotgun (WGS) entry which is preliminary data.</text>
</comment>
<dbReference type="Pfam" id="PF13673">
    <property type="entry name" value="Acetyltransf_10"/>
    <property type="match status" value="1"/>
</dbReference>
<dbReference type="PANTHER" id="PTHR13355:SF11">
    <property type="entry name" value="GLUCOSAMINE 6-PHOSPHATE N-ACETYLTRANSFERASE"/>
    <property type="match status" value="1"/>
</dbReference>
<name>A0A9D2JX02_9LACT</name>
<evidence type="ECO:0000259" key="1">
    <source>
        <dbReference type="PROSITE" id="PS51186"/>
    </source>
</evidence>
<dbReference type="GO" id="GO:0004343">
    <property type="term" value="F:glucosamine 6-phosphate N-acetyltransferase activity"/>
    <property type="evidence" value="ECO:0007669"/>
    <property type="project" value="TreeGrafter"/>
</dbReference>
<organism evidence="2 3">
    <name type="scientific">Candidatus Atopostipes pullistercoris</name>
    <dbReference type="NCBI Taxonomy" id="2838467"/>
    <lineage>
        <taxon>Bacteria</taxon>
        <taxon>Bacillati</taxon>
        <taxon>Bacillota</taxon>
        <taxon>Bacilli</taxon>
        <taxon>Lactobacillales</taxon>
        <taxon>Carnobacteriaceae</taxon>
        <taxon>Atopostipes</taxon>
    </lineage>
</organism>
<keyword evidence="2" id="KW-0808">Transferase</keyword>
<dbReference type="InterPro" id="IPR039143">
    <property type="entry name" value="GNPNAT1-like"/>
</dbReference>
<proteinExistence type="predicted"/>
<sequence>MIQETIQAKWTTDTQSKIYHDSINIRYNVFIVEQKFPEGSDIDALEEESEHLVLYNQKQEPLATARIIELEDHWYRIERVAVSKSARKLGLGKILIQQIEERVLKNGGKAITLNSESEAIGFYEKHGYNKIGAEYLDYHIMHQKMIKIFNPSINRRECND</sequence>
<gene>
    <name evidence="2" type="ORF">H9808_03125</name>
</gene>
<reference evidence="2" key="2">
    <citation type="submission" date="2021-04" db="EMBL/GenBank/DDBJ databases">
        <authorList>
            <person name="Gilroy R."/>
        </authorList>
    </citation>
    <scope>NUCLEOTIDE SEQUENCE</scope>
    <source>
        <strain evidence="2">CHK169-4300</strain>
    </source>
</reference>
<dbReference type="CDD" id="cd04301">
    <property type="entry name" value="NAT_SF"/>
    <property type="match status" value="1"/>
</dbReference>
<dbReference type="SUPFAM" id="SSF55729">
    <property type="entry name" value="Acyl-CoA N-acyltransferases (Nat)"/>
    <property type="match status" value="1"/>
</dbReference>
<dbReference type="InterPro" id="IPR000182">
    <property type="entry name" value="GNAT_dom"/>
</dbReference>
<dbReference type="Proteomes" id="UP000824106">
    <property type="component" value="Unassembled WGS sequence"/>
</dbReference>